<proteinExistence type="predicted"/>
<gene>
    <name evidence="2" type="ORF">ALIPUT_01437</name>
</gene>
<evidence type="ECO:0000313" key="2">
    <source>
        <dbReference type="EMBL" id="EDS03610.1"/>
    </source>
</evidence>
<dbReference type="InterPro" id="IPR038653">
    <property type="entry name" value="Put_CMD_sf"/>
</dbReference>
<dbReference type="PROSITE" id="PS51257">
    <property type="entry name" value="PROKAR_LIPOPROTEIN"/>
    <property type="match status" value="1"/>
</dbReference>
<protein>
    <recommendedName>
        <fullName evidence="1">Putative carbohydrate metabolism domain-containing protein</fullName>
    </recommendedName>
</protein>
<dbReference type="HOGENOM" id="CLU_036169_0_0_10"/>
<accession>B0MWD0</accession>
<comment type="caution">
    <text evidence="2">The sequence shown here is derived from an EMBL/GenBank/DDBJ whole genome shotgun (WGS) entry which is preliminary data.</text>
</comment>
<name>B0MWD0_9BACT</name>
<dbReference type="InterPro" id="IPR025112">
    <property type="entry name" value="PCMD"/>
</dbReference>
<dbReference type="EMBL" id="ABFK02000018">
    <property type="protein sequence ID" value="EDS03610.1"/>
    <property type="molecule type" value="Genomic_DNA"/>
</dbReference>
<dbReference type="RefSeq" id="WP_004330249.1">
    <property type="nucleotide sequence ID" value="NZ_DS499581.1"/>
</dbReference>
<evidence type="ECO:0000259" key="1">
    <source>
        <dbReference type="Pfam" id="PF13201"/>
    </source>
</evidence>
<dbReference type="Gene3D" id="2.60.120.890">
    <property type="entry name" value="BT2081, beta-jelly-roll domain"/>
    <property type="match status" value="1"/>
</dbReference>
<keyword evidence="3" id="KW-1185">Reference proteome</keyword>
<dbReference type="OrthoDB" id="1004098at2"/>
<reference evidence="2" key="1">
    <citation type="submission" date="2007-10" db="EMBL/GenBank/DDBJ databases">
        <authorList>
            <person name="Fulton L."/>
            <person name="Clifton S."/>
            <person name="Fulton B."/>
            <person name="Xu J."/>
            <person name="Minx P."/>
            <person name="Pepin K.H."/>
            <person name="Johnson M."/>
            <person name="Thiruvilangam P."/>
            <person name="Bhonagiri V."/>
            <person name="Nash W.E."/>
            <person name="Mardis E.R."/>
            <person name="Wilson R.K."/>
        </authorList>
    </citation>
    <scope>NUCLEOTIDE SEQUENCE [LARGE SCALE GENOMIC DNA]</scope>
    <source>
        <strain evidence="2">DSM 17216</strain>
    </source>
</reference>
<dbReference type="eggNOG" id="ENOG502ZBDE">
    <property type="taxonomic scope" value="Bacteria"/>
</dbReference>
<sequence length="548" mass="60526">MMKHFRHILIGTLLLLTSCIENSIPYPVVTLQILGVEGEGFTCSPEDINTQERIVTLHLDEQTDISNVKIDKISVTENARSSKPLSGTFDLRTPLYLTLSFYQDYEWTIVADQQIERYFEVESQIGAAEIDVDQLTAKAYVPEGTDLSDLKVTRLKLGPADITTMTPPIDELTSFESVRYVYVAYHDFEEKWSLYVEATDTKVRFTQVDAWSGVIWAYAEGNSADELGFRYRKTGDEAWTEVDKEQINISGGAFDTCITGLTPETQYEVVAYSGSNETEVASVTTEAAPQLPNGGFEEWETIDKVVYPYLADGIHFWNSGNKGASIGNATPTDKTTDVRPGTSGIYAAQLSSKLAGLVGVYKLAAGNLFTGIFYGIRNLTHGIVCFGQPFEARPTALHGWFKYNQGMLTNVGSTQPPGMNLKVGDPDNGMIYIAVGTWTPEEYGISQGEQFGSAENPIAIDTRNPSSFFDPTSPAVIGYGQLPLTASYSEWQEFTIPLKYVATDRKPTHIVVVCSASRWGDYFIGSTSSVLVVDDLELIYDRLDKTGE</sequence>
<dbReference type="GeneID" id="73804264"/>
<dbReference type="Pfam" id="PF13201">
    <property type="entry name" value="PCMD"/>
    <property type="match status" value="1"/>
</dbReference>
<organism evidence="2 3">
    <name type="scientific">Alistipes putredinis DSM 17216</name>
    <dbReference type="NCBI Taxonomy" id="445970"/>
    <lineage>
        <taxon>Bacteria</taxon>
        <taxon>Pseudomonadati</taxon>
        <taxon>Bacteroidota</taxon>
        <taxon>Bacteroidia</taxon>
        <taxon>Bacteroidales</taxon>
        <taxon>Rikenellaceae</taxon>
        <taxon>Alistipes</taxon>
    </lineage>
</organism>
<reference evidence="2" key="2">
    <citation type="submission" date="2013-09" db="EMBL/GenBank/DDBJ databases">
        <title>Draft genome sequence of Alistipes putredinis (DSM 17216).</title>
        <authorList>
            <person name="Sudarsanam P."/>
            <person name="Ley R."/>
            <person name="Guruge J."/>
            <person name="Turnbaugh P.J."/>
            <person name="Mahowald M."/>
            <person name="Liep D."/>
            <person name="Gordon J."/>
        </authorList>
    </citation>
    <scope>NUCLEOTIDE SEQUENCE</scope>
    <source>
        <strain evidence="2">DSM 17216</strain>
    </source>
</reference>
<dbReference type="Proteomes" id="UP000005819">
    <property type="component" value="Unassembled WGS sequence"/>
</dbReference>
<dbReference type="AlphaFoldDB" id="B0MWD0"/>
<feature type="domain" description="Putative carbohydrate metabolism" evidence="1">
    <location>
        <begin position="311"/>
        <end position="539"/>
    </location>
</feature>
<evidence type="ECO:0000313" key="3">
    <source>
        <dbReference type="Proteomes" id="UP000005819"/>
    </source>
</evidence>